<sequence>MSLVVQKTKYAQSATGSRFGRHAIPREKWSESAVRSCVAVENECAWNDHGSFCDVCKLNRVATKSPSLLVCLGLLSVIGSQSTQKPEAYLQRRDLVAATEFCTSDSVAATGSRARAQFIL</sequence>
<dbReference type="AlphaFoldDB" id="A0A016W2S4"/>
<reference evidence="2" key="1">
    <citation type="journal article" date="2015" name="Nat. Genet.">
        <title>The genome and transcriptome of the zoonotic hookworm Ancylostoma ceylanicum identify infection-specific gene families.</title>
        <authorList>
            <person name="Schwarz E.M."/>
            <person name="Hu Y."/>
            <person name="Antoshechkin I."/>
            <person name="Miller M.M."/>
            <person name="Sternberg P.W."/>
            <person name="Aroian R.V."/>
        </authorList>
    </citation>
    <scope>NUCLEOTIDE SEQUENCE</scope>
    <source>
        <strain evidence="2">HY135</strain>
    </source>
</reference>
<evidence type="ECO:0000313" key="1">
    <source>
        <dbReference type="EMBL" id="EYC33303.1"/>
    </source>
</evidence>
<organism evidence="1 2">
    <name type="scientific">Ancylostoma ceylanicum</name>
    <dbReference type="NCBI Taxonomy" id="53326"/>
    <lineage>
        <taxon>Eukaryota</taxon>
        <taxon>Metazoa</taxon>
        <taxon>Ecdysozoa</taxon>
        <taxon>Nematoda</taxon>
        <taxon>Chromadorea</taxon>
        <taxon>Rhabditida</taxon>
        <taxon>Rhabditina</taxon>
        <taxon>Rhabditomorpha</taxon>
        <taxon>Strongyloidea</taxon>
        <taxon>Ancylostomatidae</taxon>
        <taxon>Ancylostomatinae</taxon>
        <taxon>Ancylostoma</taxon>
    </lineage>
</organism>
<gene>
    <name evidence="1" type="primary">Acey_s0002.g711</name>
    <name evidence="1" type="ORF">Y032_0002g711</name>
</gene>
<protein>
    <submittedName>
        <fullName evidence="1">Uncharacterized protein</fullName>
    </submittedName>
</protein>
<dbReference type="Proteomes" id="UP000024635">
    <property type="component" value="Unassembled WGS sequence"/>
</dbReference>
<evidence type="ECO:0000313" key="2">
    <source>
        <dbReference type="Proteomes" id="UP000024635"/>
    </source>
</evidence>
<comment type="caution">
    <text evidence="1">The sequence shown here is derived from an EMBL/GenBank/DDBJ whole genome shotgun (WGS) entry which is preliminary data.</text>
</comment>
<dbReference type="EMBL" id="JARK01001338">
    <property type="protein sequence ID" value="EYC33303.1"/>
    <property type="molecule type" value="Genomic_DNA"/>
</dbReference>
<keyword evidence="2" id="KW-1185">Reference proteome</keyword>
<proteinExistence type="predicted"/>
<accession>A0A016W2S4</accession>
<name>A0A016W2S4_9BILA</name>